<evidence type="ECO:0000313" key="2">
    <source>
        <dbReference type="EMBL" id="WEH24234.1"/>
    </source>
</evidence>
<dbReference type="InterPro" id="IPR006555">
    <property type="entry name" value="ATP-dep_Helicase_C"/>
</dbReference>
<reference evidence="2 3" key="1">
    <citation type="submission" date="2023-02" db="EMBL/GenBank/DDBJ databases">
        <title>Results of the 2020 Genomic Proficiency Test for the network of European Union Reference Laboratory for Antimicrobial Resistance assessing whole genome sequencing capacities.</title>
        <authorList>
            <person name="Hoffmann M."/>
            <person name="Luo Y."/>
            <person name="Sorensen L.H."/>
            <person name="Pedersen S.K."/>
            <person name="Hendriksen R.S."/>
        </authorList>
    </citation>
    <scope>NUCLEOTIDE SEQUENCE [LARGE SCALE GENOMIC DNA]</scope>
    <source>
        <strain evidence="2 3">GENOMIC22-006</strain>
        <plasmid evidence="2 3">pCFSAN126951_03</plasmid>
    </source>
</reference>
<proteinExistence type="predicted"/>
<dbReference type="InterPro" id="IPR011545">
    <property type="entry name" value="DEAD/DEAH_box_helicase_dom"/>
</dbReference>
<keyword evidence="2" id="KW-0378">Hydrolase</keyword>
<dbReference type="EMBL" id="CP119162">
    <property type="protein sequence ID" value="WEH24234.1"/>
    <property type="molecule type" value="Genomic_DNA"/>
</dbReference>
<name>A0ABD7XIZ7_ENTFL</name>
<dbReference type="InterPro" id="IPR014001">
    <property type="entry name" value="Helicase_ATP-bd"/>
</dbReference>
<keyword evidence="2" id="KW-0547">Nucleotide-binding</keyword>
<evidence type="ECO:0000259" key="1">
    <source>
        <dbReference type="PROSITE" id="PS51192"/>
    </source>
</evidence>
<dbReference type="SMART" id="SM00487">
    <property type="entry name" value="DEXDc"/>
    <property type="match status" value="1"/>
</dbReference>
<dbReference type="Proteomes" id="UP001221642">
    <property type="component" value="Plasmid pCFSAN126951_03"/>
</dbReference>
<dbReference type="Pfam" id="PF00270">
    <property type="entry name" value="DEAD"/>
    <property type="match status" value="1"/>
</dbReference>
<dbReference type="InterPro" id="IPR027417">
    <property type="entry name" value="P-loop_NTPase"/>
</dbReference>
<dbReference type="Gene3D" id="3.40.50.300">
    <property type="entry name" value="P-loop containing nucleotide triphosphate hydrolases"/>
    <property type="match status" value="2"/>
</dbReference>
<dbReference type="AlphaFoldDB" id="A0ABD7XIZ7"/>
<dbReference type="PROSITE" id="PS51192">
    <property type="entry name" value="HELICASE_ATP_BIND_1"/>
    <property type="match status" value="1"/>
</dbReference>
<keyword evidence="2" id="KW-0067">ATP-binding</keyword>
<geneLocation type="plasmid" evidence="2 3">
    <name>pCFSAN126951_03</name>
</geneLocation>
<protein>
    <submittedName>
        <fullName evidence="2">DEAD/DEAH box helicase family protein</fullName>
    </submittedName>
</protein>
<sequence>MVDFSKLKKIEKKQDVIDPIEIFRRIPKPEGINDLYSSQSEVLNAWFKNKDQKDNIIKLHTGGGKTMVGLLIAQSTMNELKEPVLYLTPTTQLVNQTFEKAKELGMSVVKYEKGEPLSQEFVNGKAIMIATYSALFNGKSKFGVQGKTSIQYVSTIIFDDAHAALPVIRDSFTLEISKAEDEKLYLELCSHFRKSFIEIGKQGTFDEVIDGKEDMVLEVPYWEFIESMTYVSSKVKEKDVFSWPLIRDRLSMCHAFISKSKFTITLIQPLLDIFPTFKNAKRKIYMSATISDDSDIIRTFNVSESAVNNPLTSSSVAGISERMILIPGLMDFPFDDLKDSFKLLNYVVENEYGAVVIAPSDEKSSRWESDVIFPHGSEEVNNIVNKMQKKIEFGPVVFSNRYDGIDLPGDACRLLIMDGMPIGTSSYEIFRAAALMGGDSITRMMTQRIEQGLGRGARGASDYCIDVLIGKDLTTWVSMENNFSYFTSATKAQIEMGKIVSQEVKSVSDLLDVIKQSLNRDSGWTNYHSEELVEYIDQDHIVKKDSSFARIERVIVDLWDMDCLDKAIVKINSYLEQNELMNQYEKGWLQQFCARMAYVFKDKVTFEEYQKQAYFNNKNLFRITNSNDEYPQLKVPSDQSKMIVKKYKEFRSPRGILSNIDEIESLITSTSSANQFEEALKKLGDYLGFISERFDDDGIGPDVLWLINEKKGIIIEAKSRKKEHNAFRKEEHGQLLIAERWFKTKFPDIEALPVSVHQDKIATKASFAEGVKVLTFDNILLIIKETKKLYSQLIDYHLDEKALEVQCQKLLLQFDLLSERFVEKYLDTFETMT</sequence>
<gene>
    <name evidence="2" type="ORF">P0D81_17055</name>
</gene>
<keyword evidence="2" id="KW-0614">Plasmid</keyword>
<dbReference type="RefSeq" id="WP_275527571.1">
    <property type="nucleotide sequence ID" value="NZ_CP119162.1"/>
</dbReference>
<evidence type="ECO:0000313" key="3">
    <source>
        <dbReference type="Proteomes" id="UP001221642"/>
    </source>
</evidence>
<dbReference type="GO" id="GO:0004386">
    <property type="term" value="F:helicase activity"/>
    <property type="evidence" value="ECO:0007669"/>
    <property type="project" value="UniProtKB-KW"/>
</dbReference>
<organism evidence="2 3">
    <name type="scientific">Enterococcus faecalis</name>
    <name type="common">Streptococcus faecalis</name>
    <dbReference type="NCBI Taxonomy" id="1351"/>
    <lineage>
        <taxon>Bacteria</taxon>
        <taxon>Bacillati</taxon>
        <taxon>Bacillota</taxon>
        <taxon>Bacilli</taxon>
        <taxon>Lactobacillales</taxon>
        <taxon>Enterococcaceae</taxon>
        <taxon>Enterococcus</taxon>
    </lineage>
</organism>
<keyword evidence="2" id="KW-0347">Helicase</keyword>
<accession>A0ABD7XIZ7</accession>
<dbReference type="SUPFAM" id="SSF52540">
    <property type="entry name" value="P-loop containing nucleoside triphosphate hydrolases"/>
    <property type="match status" value="1"/>
</dbReference>
<feature type="domain" description="Helicase ATP-binding" evidence="1">
    <location>
        <begin position="46"/>
        <end position="308"/>
    </location>
</feature>
<dbReference type="Pfam" id="PF13307">
    <property type="entry name" value="Helicase_C_2"/>
    <property type="match status" value="1"/>
</dbReference>
<dbReference type="SMART" id="SM00491">
    <property type="entry name" value="HELICc2"/>
    <property type="match status" value="1"/>
</dbReference>